<dbReference type="AlphaFoldDB" id="A0A7D5TGM3"/>
<evidence type="ECO:0000256" key="3">
    <source>
        <dbReference type="SAM" id="MobiDB-lite"/>
    </source>
</evidence>
<feature type="region of interest" description="Disordered" evidence="3">
    <location>
        <begin position="478"/>
        <end position="506"/>
    </location>
</feature>
<evidence type="ECO:0000313" key="5">
    <source>
        <dbReference type="EMBL" id="QLH81776.1"/>
    </source>
</evidence>
<evidence type="ECO:0000256" key="2">
    <source>
        <dbReference type="ARBA" id="ARBA00022801"/>
    </source>
</evidence>
<name>A0A7D5TGM3_9EURY</name>
<dbReference type="GeneID" id="56082748"/>
<dbReference type="PANTHER" id="PTHR42693">
    <property type="entry name" value="ARYLSULFATASE FAMILY MEMBER"/>
    <property type="match status" value="1"/>
</dbReference>
<proteinExistence type="inferred from homology"/>
<dbReference type="InterPro" id="IPR000917">
    <property type="entry name" value="Sulfatase_N"/>
</dbReference>
<dbReference type="GO" id="GO:0016740">
    <property type="term" value="F:transferase activity"/>
    <property type="evidence" value="ECO:0007669"/>
    <property type="project" value="UniProtKB-KW"/>
</dbReference>
<dbReference type="Proteomes" id="UP000509346">
    <property type="component" value="Chromosome"/>
</dbReference>
<feature type="domain" description="Sulfatase N-terminal" evidence="4">
    <location>
        <begin position="3"/>
        <end position="334"/>
    </location>
</feature>
<evidence type="ECO:0000259" key="4">
    <source>
        <dbReference type="Pfam" id="PF00884"/>
    </source>
</evidence>
<gene>
    <name evidence="5" type="ORF">HZS54_09125</name>
</gene>
<dbReference type="OrthoDB" id="3164at2157"/>
<evidence type="ECO:0000256" key="1">
    <source>
        <dbReference type="ARBA" id="ARBA00008779"/>
    </source>
</evidence>
<dbReference type="KEGG" id="hpel:HZS54_09125"/>
<evidence type="ECO:0000313" key="6">
    <source>
        <dbReference type="Proteomes" id="UP000509346"/>
    </source>
</evidence>
<dbReference type="PANTHER" id="PTHR42693:SF53">
    <property type="entry name" value="ENDO-4-O-SULFATASE"/>
    <property type="match status" value="1"/>
</dbReference>
<feature type="compositionally biased region" description="Basic and acidic residues" evidence="3">
    <location>
        <begin position="478"/>
        <end position="496"/>
    </location>
</feature>
<organism evidence="5 6">
    <name type="scientific">Halosimplex pelagicum</name>
    <dbReference type="NCBI Taxonomy" id="869886"/>
    <lineage>
        <taxon>Archaea</taxon>
        <taxon>Methanobacteriati</taxon>
        <taxon>Methanobacteriota</taxon>
        <taxon>Stenosarchaea group</taxon>
        <taxon>Halobacteria</taxon>
        <taxon>Halobacteriales</taxon>
        <taxon>Haloarculaceae</taxon>
        <taxon>Halosimplex</taxon>
    </lineage>
</organism>
<dbReference type="GO" id="GO:0004065">
    <property type="term" value="F:arylsulfatase activity"/>
    <property type="evidence" value="ECO:0007669"/>
    <property type="project" value="TreeGrafter"/>
</dbReference>
<dbReference type="InterPro" id="IPR017850">
    <property type="entry name" value="Alkaline_phosphatase_core_sf"/>
</dbReference>
<dbReference type="CDD" id="cd16148">
    <property type="entry name" value="sulfatase_like"/>
    <property type="match status" value="1"/>
</dbReference>
<dbReference type="EMBL" id="CP058909">
    <property type="protein sequence ID" value="QLH81776.1"/>
    <property type="molecule type" value="Genomic_DNA"/>
</dbReference>
<protein>
    <submittedName>
        <fullName evidence="5">Sulfatase-like hydrolase/transferase</fullName>
    </submittedName>
</protein>
<accession>A0A7D5TGM3</accession>
<keyword evidence="6" id="KW-1185">Reference proteome</keyword>
<feature type="compositionally biased region" description="Low complexity" evidence="3">
    <location>
        <begin position="83"/>
        <end position="92"/>
    </location>
</feature>
<comment type="similarity">
    <text evidence="1">Belongs to the sulfatase family.</text>
</comment>
<sequence length="506" mass="57040">MRILYVDCDSLRPDHLGCYGYHRDTSPTIDGIAAEGRRFTNYYVSDAPCLPSRTAFFTGRFGRHTGVVNHSGTNADVRHRGASRGTSTGGRYRTLPRELLNRGHTTALVSPFPQRHGAWHVLDGFEEYRDTGGGGAERAEVVAPHAESWLDDHATEADWYLHVNFWDPHTPYDTPQEYGNPFEDDPAPEWLTDERIAEQYESYGPHSARDLHHGYLYGRGPDDLDRTPDEIADREDFRRWVDGYDVGIRYMDDYIGRLVERLKDAGVYEETLVVISADHGENLGELNVYGDHQTADDKTCRVPLIVSGPDVEPGVDDDIHYHVDFAATLVDLAGGSVPEGWDGESFLPALVDGESDGREFLVTGQGAWACQRGVRFDDWLLLRTYHDGWKEFAPVELYDLDADPHETENLARERPEVARRGLALLEQWLTERDTDAATGRNGGNPDAPRALVDPLVEEIREGGPTYLRDATDTYAERLRETGREEHAAEIERRDGVVEETPAEYLR</sequence>
<reference evidence="5 6" key="1">
    <citation type="submission" date="2020-07" db="EMBL/GenBank/DDBJ databases">
        <title>Halosimplex litoreum sp. nov. and Halosimplex rubrum sp. nov., isolated from different salt environments.</title>
        <authorList>
            <person name="Cui H."/>
        </authorList>
    </citation>
    <scope>NUCLEOTIDE SEQUENCE [LARGE SCALE GENOMIC DNA]</scope>
    <source>
        <strain evidence="5 6">R2</strain>
    </source>
</reference>
<keyword evidence="5" id="KW-0808">Transferase</keyword>
<dbReference type="Gene3D" id="3.40.720.10">
    <property type="entry name" value="Alkaline Phosphatase, subunit A"/>
    <property type="match status" value="1"/>
</dbReference>
<dbReference type="RefSeq" id="WP_179922111.1">
    <property type="nucleotide sequence ID" value="NZ_CP058909.1"/>
</dbReference>
<dbReference type="SUPFAM" id="SSF53649">
    <property type="entry name" value="Alkaline phosphatase-like"/>
    <property type="match status" value="1"/>
</dbReference>
<dbReference type="Pfam" id="PF00884">
    <property type="entry name" value="Sulfatase"/>
    <property type="match status" value="1"/>
</dbReference>
<feature type="region of interest" description="Disordered" evidence="3">
    <location>
        <begin position="72"/>
        <end position="92"/>
    </location>
</feature>
<dbReference type="InterPro" id="IPR050738">
    <property type="entry name" value="Sulfatase"/>
</dbReference>
<keyword evidence="2 5" id="KW-0378">Hydrolase</keyword>